<name>A0AAW9PWB3_9CYAN</name>
<keyword evidence="4" id="KW-1185">Reference proteome</keyword>
<evidence type="ECO:0000313" key="3">
    <source>
        <dbReference type="EMBL" id="MEE3716673.1"/>
    </source>
</evidence>
<sequence>MTPIVTPTLAQPVAAKLPAKPEIIWEKLPANFILPDDPVESIAQPLLAAALTESLDLSGRITSEMLIASNMAIAVKINQKTNVKAPDWFYVAKAMRLSGGLIRRSYTPHTEGEVPAIVMEFLSEEETGEYSMRPIFPYGKMYFYEQILQVPLYLIFDPDDGRFEIRKLEPSGKYELQPLDENGRYFFESLDLYLGVWYGKRLDQQFHWLRWWDTSGNLLLWGSEKLEQERLVLEAEKQKAETERQRAEAENLRAEAERQRAEAEKQKAEAENLRAEAEKHRADLAEQEILRLKQLLADSQIN</sequence>
<evidence type="ECO:0000259" key="2">
    <source>
        <dbReference type="Pfam" id="PF05685"/>
    </source>
</evidence>
<dbReference type="EMBL" id="JAZBJZ010000023">
    <property type="protein sequence ID" value="MEE3716673.1"/>
    <property type="molecule type" value="Genomic_DNA"/>
</dbReference>
<dbReference type="CDD" id="cd06260">
    <property type="entry name" value="DUF820-like"/>
    <property type="match status" value="1"/>
</dbReference>
<dbReference type="PANTHER" id="PTHR33352">
    <property type="entry name" value="SLR1095 PROTEIN"/>
    <property type="match status" value="1"/>
</dbReference>
<dbReference type="PANTHER" id="PTHR33352:SF3">
    <property type="entry name" value="SLR1612 PROTEIN"/>
    <property type="match status" value="1"/>
</dbReference>
<dbReference type="RefSeq" id="WP_330483103.1">
    <property type="nucleotide sequence ID" value="NZ_JAZBJZ010000023.1"/>
</dbReference>
<protein>
    <submittedName>
        <fullName evidence="3">Uma2 family endonuclease</fullName>
    </submittedName>
</protein>
<dbReference type="InterPro" id="IPR008538">
    <property type="entry name" value="Uma2"/>
</dbReference>
<gene>
    <name evidence="3" type="ORF">V2H45_07945</name>
</gene>
<feature type="region of interest" description="Disordered" evidence="1">
    <location>
        <begin position="242"/>
        <end position="279"/>
    </location>
</feature>
<dbReference type="GO" id="GO:0004519">
    <property type="term" value="F:endonuclease activity"/>
    <property type="evidence" value="ECO:0007669"/>
    <property type="project" value="UniProtKB-KW"/>
</dbReference>
<comment type="caution">
    <text evidence="3">The sequence shown here is derived from an EMBL/GenBank/DDBJ whole genome shotgun (WGS) entry which is preliminary data.</text>
</comment>
<proteinExistence type="predicted"/>
<accession>A0AAW9PWB3</accession>
<reference evidence="3" key="1">
    <citation type="submission" date="2024-01" db="EMBL/GenBank/DDBJ databases">
        <title>Bank of Algae and Cyanobacteria of the Azores (BACA) strain genomes.</title>
        <authorList>
            <person name="Luz R."/>
            <person name="Cordeiro R."/>
            <person name="Fonseca A."/>
            <person name="Goncalves V."/>
        </authorList>
    </citation>
    <scope>NUCLEOTIDE SEQUENCE</scope>
    <source>
        <strain evidence="3">BACA0141</strain>
    </source>
</reference>
<dbReference type="Proteomes" id="UP001333818">
    <property type="component" value="Unassembled WGS sequence"/>
</dbReference>
<dbReference type="AlphaFoldDB" id="A0AAW9PWB3"/>
<evidence type="ECO:0000256" key="1">
    <source>
        <dbReference type="SAM" id="MobiDB-lite"/>
    </source>
</evidence>
<keyword evidence="3" id="KW-0378">Hydrolase</keyword>
<dbReference type="Pfam" id="PF05685">
    <property type="entry name" value="Uma2"/>
    <property type="match status" value="1"/>
</dbReference>
<keyword evidence="3" id="KW-0255">Endonuclease</keyword>
<feature type="domain" description="Putative restriction endonuclease" evidence="2">
    <location>
        <begin position="70"/>
        <end position="186"/>
    </location>
</feature>
<organism evidence="3 4">
    <name type="scientific">Tumidithrix elongata BACA0141</name>
    <dbReference type="NCBI Taxonomy" id="2716417"/>
    <lineage>
        <taxon>Bacteria</taxon>
        <taxon>Bacillati</taxon>
        <taxon>Cyanobacteriota</taxon>
        <taxon>Cyanophyceae</taxon>
        <taxon>Pseudanabaenales</taxon>
        <taxon>Pseudanabaenaceae</taxon>
        <taxon>Tumidithrix</taxon>
        <taxon>Tumidithrix elongata</taxon>
    </lineage>
</organism>
<keyword evidence="3" id="KW-0540">Nuclease</keyword>
<evidence type="ECO:0000313" key="4">
    <source>
        <dbReference type="Proteomes" id="UP001333818"/>
    </source>
</evidence>